<protein>
    <submittedName>
        <fullName evidence="1">Uncharacterized protein</fullName>
    </submittedName>
</protein>
<evidence type="ECO:0000313" key="1">
    <source>
        <dbReference type="EMBL" id="HIR59503.1"/>
    </source>
</evidence>
<gene>
    <name evidence="1" type="ORF">IAB38_05570</name>
</gene>
<proteinExistence type="predicted"/>
<reference evidence="1" key="1">
    <citation type="submission" date="2020-10" db="EMBL/GenBank/DDBJ databases">
        <authorList>
            <person name="Gilroy R."/>
        </authorList>
    </citation>
    <scope>NUCLEOTIDE SEQUENCE</scope>
    <source>
        <strain evidence="1">CHK184-20233</strain>
    </source>
</reference>
<accession>A0A9D1DV08</accession>
<comment type="caution">
    <text evidence="1">The sequence shown here is derived from an EMBL/GenBank/DDBJ whole genome shotgun (WGS) entry which is preliminary data.</text>
</comment>
<dbReference type="AlphaFoldDB" id="A0A9D1DV08"/>
<sequence length="265" mass="31193">MAKHYDLVGSVYVKYAKGNKYKEEEIIKIPGVTFKSLEDIDIFTAGLSSSYDLSSRLDDKYQEKNTFSIRVTNNDKSFYYKSIIYNNPDLIKIIETLKKDKFYTTHGYRTIKMYNGNNPLFLDAWLDVEKKIIEKDSEWLSRVFGENSSYYTLINRYIKGDPFENGDLILELEEAFRNYEVFRKYLTNKDKKNIISNVNVTSSNIPVKTNLDVIEEKLGNDISYVSLDDDEDDYEPDDFAFMTDKEREEAYGEGNIDIEEHRRRR</sequence>
<evidence type="ECO:0000313" key="2">
    <source>
        <dbReference type="Proteomes" id="UP000824232"/>
    </source>
</evidence>
<name>A0A9D1DV08_9FIRM</name>
<organism evidence="1 2">
    <name type="scientific">Candidatus Onthousia excrementipullorum</name>
    <dbReference type="NCBI Taxonomy" id="2840884"/>
    <lineage>
        <taxon>Bacteria</taxon>
        <taxon>Bacillati</taxon>
        <taxon>Bacillota</taxon>
        <taxon>Bacilli</taxon>
        <taxon>Candidatus Onthousia</taxon>
    </lineage>
</organism>
<dbReference type="Proteomes" id="UP000824232">
    <property type="component" value="Unassembled WGS sequence"/>
</dbReference>
<reference evidence="1" key="2">
    <citation type="journal article" date="2021" name="PeerJ">
        <title>Extensive microbial diversity within the chicken gut microbiome revealed by metagenomics and culture.</title>
        <authorList>
            <person name="Gilroy R."/>
            <person name="Ravi A."/>
            <person name="Getino M."/>
            <person name="Pursley I."/>
            <person name="Horton D.L."/>
            <person name="Alikhan N.F."/>
            <person name="Baker D."/>
            <person name="Gharbi K."/>
            <person name="Hall N."/>
            <person name="Watson M."/>
            <person name="Adriaenssens E.M."/>
            <person name="Foster-Nyarko E."/>
            <person name="Jarju S."/>
            <person name="Secka A."/>
            <person name="Antonio M."/>
            <person name="Oren A."/>
            <person name="Chaudhuri R.R."/>
            <person name="La Ragione R."/>
            <person name="Hildebrand F."/>
            <person name="Pallen M.J."/>
        </authorList>
    </citation>
    <scope>NUCLEOTIDE SEQUENCE</scope>
    <source>
        <strain evidence="1">CHK184-20233</strain>
    </source>
</reference>
<dbReference type="EMBL" id="DVHC01000056">
    <property type="protein sequence ID" value="HIR59503.1"/>
    <property type="molecule type" value="Genomic_DNA"/>
</dbReference>